<feature type="transmembrane region" description="Helical" evidence="7">
    <location>
        <begin position="60"/>
        <end position="90"/>
    </location>
</feature>
<dbReference type="CDD" id="cd06261">
    <property type="entry name" value="TM_PBP2"/>
    <property type="match status" value="1"/>
</dbReference>
<dbReference type="Gene3D" id="1.10.3720.10">
    <property type="entry name" value="MetI-like"/>
    <property type="match status" value="1"/>
</dbReference>
<feature type="transmembrane region" description="Helical" evidence="7">
    <location>
        <begin position="20"/>
        <end position="40"/>
    </location>
</feature>
<comment type="caution">
    <text evidence="9">The sequence shown here is derived from an EMBL/GenBank/DDBJ whole genome shotgun (WGS) entry which is preliminary data.</text>
</comment>
<reference evidence="9 10" key="1">
    <citation type="submission" date="2018-05" db="EMBL/GenBank/DDBJ databases">
        <title>Genetic diversity of glacier-inhabiting Cryobacterium bacteria in China and description of Cryobacterium mengkeensis sp. nov. and Arthrobacter glacialis sp. nov.</title>
        <authorList>
            <person name="Liu Q."/>
            <person name="Xin Y.-H."/>
        </authorList>
    </citation>
    <scope>NUCLEOTIDE SEQUENCE [LARGE SCALE GENOMIC DNA]</scope>
    <source>
        <strain evidence="9 10">B7</strain>
    </source>
</reference>
<dbReference type="PANTHER" id="PTHR30614">
    <property type="entry name" value="MEMBRANE COMPONENT OF AMINO ACID ABC TRANSPORTER"/>
    <property type="match status" value="1"/>
</dbReference>
<feature type="transmembrane region" description="Helical" evidence="7">
    <location>
        <begin position="116"/>
        <end position="147"/>
    </location>
</feature>
<gene>
    <name evidence="9" type="ORF">CVS30_07460</name>
</gene>
<proteinExistence type="inferred from homology"/>
<accession>A0A2V5IXT9</accession>
<evidence type="ECO:0000313" key="9">
    <source>
        <dbReference type="EMBL" id="PYI39133.1"/>
    </source>
</evidence>
<keyword evidence="2 7" id="KW-0813">Transport</keyword>
<dbReference type="PANTHER" id="PTHR30614:SF21">
    <property type="entry name" value="AMINO ACID ABC TRANSPORTER PERMEASE"/>
    <property type="match status" value="1"/>
</dbReference>
<evidence type="ECO:0000256" key="4">
    <source>
        <dbReference type="ARBA" id="ARBA00022692"/>
    </source>
</evidence>
<dbReference type="InterPro" id="IPR000515">
    <property type="entry name" value="MetI-like"/>
</dbReference>
<dbReference type="InterPro" id="IPR010065">
    <property type="entry name" value="AA_ABC_transptr_permease_3TM"/>
</dbReference>
<dbReference type="NCBIfam" id="TIGR01726">
    <property type="entry name" value="HEQRo_perm_3TM"/>
    <property type="match status" value="1"/>
</dbReference>
<evidence type="ECO:0000256" key="6">
    <source>
        <dbReference type="ARBA" id="ARBA00023136"/>
    </source>
</evidence>
<dbReference type="GO" id="GO:0043190">
    <property type="term" value="C:ATP-binding cassette (ABC) transporter complex"/>
    <property type="evidence" value="ECO:0007669"/>
    <property type="project" value="InterPro"/>
</dbReference>
<sequence length="266" mass="29181">MMNVELYDRPGPLERRRIRLWTLVLAIPALAGVIWVVTTLREQGILDSEAWSILTDSEVIVSLLTGLLATLKVAGVTVVLSLVVGLLLALGRMSELRWLSLPTRVWVEALRGLPEILLVFLIYLGVPAVTGLNISTFWALVVGLVLYQSASMSEAFRAGFLALPKGQKEAAVALGVRGFKTLRFILLPQVIRQILPNLVSEMVRVTKASSLGFVIGYTELLLSGEQAIEYLGGQYAVPIFAGVALLYVIVCLLLSWVSRILSERLR</sequence>
<dbReference type="PROSITE" id="PS50928">
    <property type="entry name" value="ABC_TM1"/>
    <property type="match status" value="1"/>
</dbReference>
<dbReference type="GO" id="GO:0022857">
    <property type="term" value="F:transmembrane transporter activity"/>
    <property type="evidence" value="ECO:0007669"/>
    <property type="project" value="InterPro"/>
</dbReference>
<name>A0A2V5IXT9_9MICC</name>
<comment type="subcellular location">
    <subcellularLocation>
        <location evidence="1 7">Cell membrane</location>
        <topology evidence="1 7">Multi-pass membrane protein</topology>
    </subcellularLocation>
</comment>
<feature type="transmembrane region" description="Helical" evidence="7">
    <location>
        <begin position="235"/>
        <end position="257"/>
    </location>
</feature>
<evidence type="ECO:0000259" key="8">
    <source>
        <dbReference type="PROSITE" id="PS50928"/>
    </source>
</evidence>
<dbReference type="EMBL" id="QJVC01000004">
    <property type="protein sequence ID" value="PYI39133.1"/>
    <property type="molecule type" value="Genomic_DNA"/>
</dbReference>
<keyword evidence="3" id="KW-1003">Cell membrane</keyword>
<dbReference type="Proteomes" id="UP000247980">
    <property type="component" value="Unassembled WGS sequence"/>
</dbReference>
<organism evidence="9 10">
    <name type="scientific">Arthrobacter psychrolactophilus</name>
    <dbReference type="NCBI Taxonomy" id="92442"/>
    <lineage>
        <taxon>Bacteria</taxon>
        <taxon>Bacillati</taxon>
        <taxon>Actinomycetota</taxon>
        <taxon>Actinomycetes</taxon>
        <taxon>Micrococcales</taxon>
        <taxon>Micrococcaceae</taxon>
        <taxon>Arthrobacter</taxon>
    </lineage>
</organism>
<dbReference type="SUPFAM" id="SSF161098">
    <property type="entry name" value="MetI-like"/>
    <property type="match status" value="1"/>
</dbReference>
<keyword evidence="10" id="KW-1185">Reference proteome</keyword>
<evidence type="ECO:0000256" key="2">
    <source>
        <dbReference type="ARBA" id="ARBA00022448"/>
    </source>
</evidence>
<evidence type="ECO:0000256" key="3">
    <source>
        <dbReference type="ARBA" id="ARBA00022475"/>
    </source>
</evidence>
<dbReference type="InterPro" id="IPR035906">
    <property type="entry name" value="MetI-like_sf"/>
</dbReference>
<evidence type="ECO:0000256" key="1">
    <source>
        <dbReference type="ARBA" id="ARBA00004651"/>
    </source>
</evidence>
<feature type="domain" description="ABC transmembrane type-1" evidence="8">
    <location>
        <begin position="67"/>
        <end position="258"/>
    </location>
</feature>
<keyword evidence="4 7" id="KW-0812">Transmembrane</keyword>
<evidence type="ECO:0000313" key="10">
    <source>
        <dbReference type="Proteomes" id="UP000247980"/>
    </source>
</evidence>
<dbReference type="RefSeq" id="WP_110484697.1">
    <property type="nucleotide sequence ID" value="NZ_QJVC01000004.1"/>
</dbReference>
<keyword evidence="6 7" id="KW-0472">Membrane</keyword>
<dbReference type="InterPro" id="IPR043429">
    <property type="entry name" value="ArtM/GltK/GlnP/TcyL/YhdX-like"/>
</dbReference>
<protein>
    <submittedName>
        <fullName evidence="9">Amino acid ABC transporter permease</fullName>
    </submittedName>
</protein>
<dbReference type="GO" id="GO:0006865">
    <property type="term" value="P:amino acid transport"/>
    <property type="evidence" value="ECO:0007669"/>
    <property type="project" value="TreeGrafter"/>
</dbReference>
<evidence type="ECO:0000256" key="7">
    <source>
        <dbReference type="RuleBase" id="RU363032"/>
    </source>
</evidence>
<dbReference type="AlphaFoldDB" id="A0A2V5IXT9"/>
<dbReference type="OrthoDB" id="4543034at2"/>
<comment type="similarity">
    <text evidence="7">Belongs to the binding-protein-dependent transport system permease family.</text>
</comment>
<dbReference type="Pfam" id="PF00528">
    <property type="entry name" value="BPD_transp_1"/>
    <property type="match status" value="1"/>
</dbReference>
<evidence type="ECO:0000256" key="5">
    <source>
        <dbReference type="ARBA" id="ARBA00022989"/>
    </source>
</evidence>
<keyword evidence="5 7" id="KW-1133">Transmembrane helix</keyword>